<proteinExistence type="predicted"/>
<name>A0A067KUF9_JATCU</name>
<evidence type="ECO:0000313" key="3">
    <source>
        <dbReference type="Proteomes" id="UP000027138"/>
    </source>
</evidence>
<evidence type="ECO:0000256" key="1">
    <source>
        <dbReference type="SAM" id="MobiDB-lite"/>
    </source>
</evidence>
<organism evidence="2 3">
    <name type="scientific">Jatropha curcas</name>
    <name type="common">Barbados nut</name>
    <dbReference type="NCBI Taxonomy" id="180498"/>
    <lineage>
        <taxon>Eukaryota</taxon>
        <taxon>Viridiplantae</taxon>
        <taxon>Streptophyta</taxon>
        <taxon>Embryophyta</taxon>
        <taxon>Tracheophyta</taxon>
        <taxon>Spermatophyta</taxon>
        <taxon>Magnoliopsida</taxon>
        <taxon>eudicotyledons</taxon>
        <taxon>Gunneridae</taxon>
        <taxon>Pentapetalae</taxon>
        <taxon>rosids</taxon>
        <taxon>fabids</taxon>
        <taxon>Malpighiales</taxon>
        <taxon>Euphorbiaceae</taxon>
        <taxon>Crotonoideae</taxon>
        <taxon>Jatropheae</taxon>
        <taxon>Jatropha</taxon>
    </lineage>
</organism>
<feature type="region of interest" description="Disordered" evidence="1">
    <location>
        <begin position="1"/>
        <end position="24"/>
    </location>
</feature>
<reference evidence="2 3" key="1">
    <citation type="journal article" date="2014" name="PLoS ONE">
        <title>Global Analysis of Gene Expression Profiles in Physic Nut (Jatropha curcas L.) Seedlings Exposed to Salt Stress.</title>
        <authorList>
            <person name="Zhang L."/>
            <person name="Zhang C."/>
            <person name="Wu P."/>
            <person name="Chen Y."/>
            <person name="Li M."/>
            <person name="Jiang H."/>
            <person name="Wu G."/>
        </authorList>
    </citation>
    <scope>NUCLEOTIDE SEQUENCE [LARGE SCALE GENOMIC DNA]</scope>
    <source>
        <strain evidence="3">cv. GZQX0401</strain>
        <tissue evidence="2">Young leaves</tissue>
    </source>
</reference>
<dbReference type="EMBL" id="KK914337">
    <property type="protein sequence ID" value="KDP39841.1"/>
    <property type="molecule type" value="Genomic_DNA"/>
</dbReference>
<dbReference type="AlphaFoldDB" id="A0A067KUF9"/>
<evidence type="ECO:0000313" key="2">
    <source>
        <dbReference type="EMBL" id="KDP39841.1"/>
    </source>
</evidence>
<accession>A0A067KUF9</accession>
<sequence length="63" mass="6843">MGSSGDEDVQVLLDQSEDKNAEATEFGVGEARGRKENIRIVDVPSDIDEGELLDICSMYDIAP</sequence>
<gene>
    <name evidence="2" type="ORF">JCGZ_04186</name>
</gene>
<dbReference type="Proteomes" id="UP000027138">
    <property type="component" value="Unassembled WGS sequence"/>
</dbReference>
<protein>
    <submittedName>
        <fullName evidence="2">Uncharacterized protein</fullName>
    </submittedName>
</protein>
<keyword evidence="3" id="KW-1185">Reference proteome</keyword>